<comment type="caution">
    <text evidence="2">The sequence shown here is derived from an EMBL/GenBank/DDBJ whole genome shotgun (WGS) entry which is preliminary data.</text>
</comment>
<evidence type="ECO:0000313" key="3">
    <source>
        <dbReference type="Proteomes" id="UP000653454"/>
    </source>
</evidence>
<evidence type="ECO:0000256" key="1">
    <source>
        <dbReference type="SAM" id="Coils"/>
    </source>
</evidence>
<name>A0A8S4G4H1_PLUXY</name>
<accession>A0A8S4G4H1</accession>
<organism evidence="2 3">
    <name type="scientific">Plutella xylostella</name>
    <name type="common">Diamondback moth</name>
    <name type="synonym">Plutella maculipennis</name>
    <dbReference type="NCBI Taxonomy" id="51655"/>
    <lineage>
        <taxon>Eukaryota</taxon>
        <taxon>Metazoa</taxon>
        <taxon>Ecdysozoa</taxon>
        <taxon>Arthropoda</taxon>
        <taxon>Hexapoda</taxon>
        <taxon>Insecta</taxon>
        <taxon>Pterygota</taxon>
        <taxon>Neoptera</taxon>
        <taxon>Endopterygota</taxon>
        <taxon>Lepidoptera</taxon>
        <taxon>Glossata</taxon>
        <taxon>Ditrysia</taxon>
        <taxon>Yponomeutoidea</taxon>
        <taxon>Plutellidae</taxon>
        <taxon>Plutella</taxon>
    </lineage>
</organism>
<evidence type="ECO:0000313" key="2">
    <source>
        <dbReference type="EMBL" id="CAG9134724.1"/>
    </source>
</evidence>
<proteinExistence type="predicted"/>
<sequence length="180" mass="20289">MKLKKLKVDQELDPAIPQAEIIEADQYKRSYFGPDIPTLELECWEEELSEAQLQAYKNADEEYKSIQNKLDDIVKETGGEIVYNGDQFTAYQLLGKQPVLKDLEKQSADIIRSRSRSLSISKESSSGKGKRGRWGSGQHMLTRVCNSGLTSEMQQPTLEPRGPAQSALYDDTACNTWRGI</sequence>
<reference evidence="2" key="1">
    <citation type="submission" date="2020-11" db="EMBL/GenBank/DDBJ databases">
        <authorList>
            <person name="Whiteford S."/>
        </authorList>
    </citation>
    <scope>NUCLEOTIDE SEQUENCE</scope>
</reference>
<dbReference type="Proteomes" id="UP000653454">
    <property type="component" value="Unassembled WGS sequence"/>
</dbReference>
<dbReference type="EMBL" id="CAJHNJ030000084">
    <property type="protein sequence ID" value="CAG9134724.1"/>
    <property type="molecule type" value="Genomic_DNA"/>
</dbReference>
<dbReference type="AlphaFoldDB" id="A0A8S4G4H1"/>
<gene>
    <name evidence="2" type="ORF">PLXY2_LOCUS12982</name>
</gene>
<keyword evidence="3" id="KW-1185">Reference proteome</keyword>
<protein>
    <submittedName>
        <fullName evidence="2">(diamondback moth) hypothetical protein</fullName>
    </submittedName>
</protein>
<feature type="coiled-coil region" evidence="1">
    <location>
        <begin position="49"/>
        <end position="76"/>
    </location>
</feature>
<keyword evidence="1" id="KW-0175">Coiled coil</keyword>